<protein>
    <submittedName>
        <fullName evidence="2">Uncharacterized protein</fullName>
    </submittedName>
</protein>
<evidence type="ECO:0000313" key="2">
    <source>
        <dbReference type="EMBL" id="MFC0588876.1"/>
    </source>
</evidence>
<comment type="caution">
    <text evidence="2">The sequence shown here is derived from an EMBL/GenBank/DDBJ whole genome shotgun (WGS) entry which is preliminary data.</text>
</comment>
<evidence type="ECO:0000313" key="3">
    <source>
        <dbReference type="Proteomes" id="UP001589943"/>
    </source>
</evidence>
<keyword evidence="3" id="KW-1185">Reference proteome</keyword>
<feature type="signal peptide" evidence="1">
    <location>
        <begin position="1"/>
        <end position="22"/>
    </location>
</feature>
<feature type="chain" id="PRO_5046830513" evidence="1">
    <location>
        <begin position="23"/>
        <end position="279"/>
    </location>
</feature>
<dbReference type="EMBL" id="JBHLTL010000001">
    <property type="protein sequence ID" value="MFC0588876.1"/>
    <property type="molecule type" value="Genomic_DNA"/>
</dbReference>
<gene>
    <name evidence="2" type="ORF">ACFFF7_05565</name>
</gene>
<sequence length="279" mass="29820">MRLATLVATAAGFVLLPSAAHAGACEDGFVKKGNFITGLRYTASQTVVDLPPDVAINQLRGITAKRGYQIIAAEPTVGSLLIEQDRQSNARGFPIEFAATQEKGLGTVRVEAKLPAGMNAKTEAVRPELCGMLGELKGGKAGRLAAAGGANAVGQQAAPTVLSAQEFSQQISKDAERNSAIIPLRYANRRYTLSGNVDYVIRDGSVYRVAFKILQPYQLALRLPNMASTLSQVSCLMGPGTSVYTLQLKPGKSVKLTGTFYEYAEFKDVVWFKDCTPAK</sequence>
<dbReference type="Proteomes" id="UP001589943">
    <property type="component" value="Unassembled WGS sequence"/>
</dbReference>
<proteinExistence type="predicted"/>
<organism evidence="2 3">
    <name type="scientific">Novosphingobium aquiterrae</name>
    <dbReference type="NCBI Taxonomy" id="624388"/>
    <lineage>
        <taxon>Bacteria</taxon>
        <taxon>Pseudomonadati</taxon>
        <taxon>Pseudomonadota</taxon>
        <taxon>Alphaproteobacteria</taxon>
        <taxon>Sphingomonadales</taxon>
        <taxon>Sphingomonadaceae</taxon>
        <taxon>Novosphingobium</taxon>
    </lineage>
</organism>
<reference evidence="2 3" key="1">
    <citation type="submission" date="2024-09" db="EMBL/GenBank/DDBJ databases">
        <authorList>
            <person name="Sun Q."/>
            <person name="Mori K."/>
        </authorList>
    </citation>
    <scope>NUCLEOTIDE SEQUENCE [LARGE SCALE GENOMIC DNA]</scope>
    <source>
        <strain evidence="2 3">NCAIM B.02537</strain>
    </source>
</reference>
<dbReference type="RefSeq" id="WP_379480364.1">
    <property type="nucleotide sequence ID" value="NZ_JBHLTL010000001.1"/>
</dbReference>
<keyword evidence="1" id="KW-0732">Signal</keyword>
<name>A0ABV6PGC9_9SPHN</name>
<evidence type="ECO:0000256" key="1">
    <source>
        <dbReference type="SAM" id="SignalP"/>
    </source>
</evidence>
<accession>A0ABV6PGC9</accession>